<name>A0ABD1YM04_9MARC</name>
<protein>
    <submittedName>
        <fullName evidence="2">Uncharacterized protein</fullName>
    </submittedName>
</protein>
<accession>A0ABD1YM04</accession>
<reference evidence="2 3" key="1">
    <citation type="submission" date="2024-09" db="EMBL/GenBank/DDBJ databases">
        <title>Chromosome-scale assembly of Riccia fluitans.</title>
        <authorList>
            <person name="Paukszto L."/>
            <person name="Sawicki J."/>
            <person name="Karawczyk K."/>
            <person name="Piernik-Szablinska J."/>
            <person name="Szczecinska M."/>
            <person name="Mazdziarz M."/>
        </authorList>
    </citation>
    <scope>NUCLEOTIDE SEQUENCE [LARGE SCALE GENOMIC DNA]</scope>
    <source>
        <strain evidence="2">Rf_01</strain>
        <tissue evidence="2">Aerial parts of the thallus</tissue>
    </source>
</reference>
<keyword evidence="3" id="KW-1185">Reference proteome</keyword>
<sequence length="89" mass="10093">MPDSQLMNHKEGSLTEDVQTSPNKIGGPIVSQVDDDQPARYASEEMDVENKYVCEDMHIELSRHVDTTAEAIGADSLLHLQQWYMEDEE</sequence>
<proteinExistence type="predicted"/>
<comment type="caution">
    <text evidence="2">The sequence shown here is derived from an EMBL/GenBank/DDBJ whole genome shotgun (WGS) entry which is preliminary data.</text>
</comment>
<evidence type="ECO:0000313" key="3">
    <source>
        <dbReference type="Proteomes" id="UP001605036"/>
    </source>
</evidence>
<organism evidence="2 3">
    <name type="scientific">Riccia fluitans</name>
    <dbReference type="NCBI Taxonomy" id="41844"/>
    <lineage>
        <taxon>Eukaryota</taxon>
        <taxon>Viridiplantae</taxon>
        <taxon>Streptophyta</taxon>
        <taxon>Embryophyta</taxon>
        <taxon>Marchantiophyta</taxon>
        <taxon>Marchantiopsida</taxon>
        <taxon>Marchantiidae</taxon>
        <taxon>Marchantiales</taxon>
        <taxon>Ricciaceae</taxon>
        <taxon>Riccia</taxon>
    </lineage>
</organism>
<dbReference type="AlphaFoldDB" id="A0ABD1YM04"/>
<dbReference type="EMBL" id="JBHFFA010000004">
    <property type="protein sequence ID" value="KAL2630714.1"/>
    <property type="molecule type" value="Genomic_DNA"/>
</dbReference>
<evidence type="ECO:0000313" key="2">
    <source>
        <dbReference type="EMBL" id="KAL2630714.1"/>
    </source>
</evidence>
<feature type="region of interest" description="Disordered" evidence="1">
    <location>
        <begin position="1"/>
        <end position="35"/>
    </location>
</feature>
<gene>
    <name evidence="2" type="ORF">R1flu_015400</name>
</gene>
<dbReference type="Proteomes" id="UP001605036">
    <property type="component" value="Unassembled WGS sequence"/>
</dbReference>
<evidence type="ECO:0000256" key="1">
    <source>
        <dbReference type="SAM" id="MobiDB-lite"/>
    </source>
</evidence>